<proteinExistence type="predicted"/>
<evidence type="ECO:0000313" key="4">
    <source>
        <dbReference type="Proteomes" id="UP000075714"/>
    </source>
</evidence>
<dbReference type="EMBL" id="LSYV01001703">
    <property type="protein sequence ID" value="KXZ40865.1"/>
    <property type="molecule type" value="Genomic_DNA"/>
</dbReference>
<organism evidence="3 4">
    <name type="scientific">Gonium pectorale</name>
    <name type="common">Green alga</name>
    <dbReference type="NCBI Taxonomy" id="33097"/>
    <lineage>
        <taxon>Eukaryota</taxon>
        <taxon>Viridiplantae</taxon>
        <taxon>Chlorophyta</taxon>
        <taxon>core chlorophytes</taxon>
        <taxon>Chlorophyceae</taxon>
        <taxon>CS clade</taxon>
        <taxon>Chlamydomonadales</taxon>
        <taxon>Volvocaceae</taxon>
        <taxon>Gonium</taxon>
    </lineage>
</organism>
<evidence type="ECO:0000259" key="2">
    <source>
        <dbReference type="Pfam" id="PF16095"/>
    </source>
</evidence>
<feature type="domain" description="COR" evidence="2">
    <location>
        <begin position="116"/>
        <end position="255"/>
    </location>
</feature>
<dbReference type="InterPro" id="IPR032171">
    <property type="entry name" value="COR-A"/>
</dbReference>
<reference evidence="4" key="1">
    <citation type="journal article" date="2016" name="Nat. Commun.">
        <title>The Gonium pectorale genome demonstrates co-option of cell cycle regulation during the evolution of multicellularity.</title>
        <authorList>
            <person name="Hanschen E.R."/>
            <person name="Marriage T.N."/>
            <person name="Ferris P.J."/>
            <person name="Hamaji T."/>
            <person name="Toyoda A."/>
            <person name="Fujiyama A."/>
            <person name="Neme R."/>
            <person name="Noguchi H."/>
            <person name="Minakuchi Y."/>
            <person name="Suzuki M."/>
            <person name="Kawai-Toyooka H."/>
            <person name="Smith D.R."/>
            <person name="Sparks H."/>
            <person name="Anderson J."/>
            <person name="Bakaric R."/>
            <person name="Luria V."/>
            <person name="Karger A."/>
            <person name="Kirschner M.W."/>
            <person name="Durand P.M."/>
            <person name="Michod R.E."/>
            <person name="Nozaki H."/>
            <person name="Olson B.J."/>
        </authorList>
    </citation>
    <scope>NUCLEOTIDE SEQUENCE [LARGE SCALE GENOMIC DNA]</scope>
    <source>
        <strain evidence="4">NIES-2863</strain>
    </source>
</reference>
<name>A0A150FUL8_GONPE</name>
<keyword evidence="1" id="KW-0677">Repeat</keyword>
<sequence length="381" mass="42254">MVREAQYVTVYNGRSGDMNLVGDFLDRVQLLVPKKKPLLVATHAVEGDFIAQVPSVPVLEAHGIKADDIIRLSSMTGDGVDKLQHVICDAAVNTPAHTDWLSPANLEMREQVRKMRKALARAGEPLLITLGEFEGMAKRCNLQTPDDRRSCMDRLSDMGELRHFSEVPGLESAVVIDPKWLADLMARIVTTDAGRMAELGMENGWTSMKALERVVQSVCPASSSGGSWVDGLVRLMQHCGLVYASPDEMAVIPPMLPDRMTQSLKSHRAALVVEQPGPQSGPLPAGPRRWWSVQYKYGRLLDHRLSRLLCRLLLLLPDAEVLDVWRFGARLRRPEGDVLAMTCTRGQHKVRPAMQAGEDLQLRAKPPMHAHSRAGTYDPIK</sequence>
<dbReference type="AlphaFoldDB" id="A0A150FUL8"/>
<comment type="caution">
    <text evidence="3">The sequence shown here is derived from an EMBL/GenBank/DDBJ whole genome shotgun (WGS) entry which is preliminary data.</text>
</comment>
<evidence type="ECO:0000313" key="3">
    <source>
        <dbReference type="EMBL" id="KXZ40865.1"/>
    </source>
</evidence>
<dbReference type="Pfam" id="PF16095">
    <property type="entry name" value="COR-A"/>
    <property type="match status" value="1"/>
</dbReference>
<accession>A0A150FUL8</accession>
<gene>
    <name evidence="3" type="ORF">GPECTOR_1712g824</name>
</gene>
<dbReference type="Proteomes" id="UP000075714">
    <property type="component" value="Unassembled WGS sequence"/>
</dbReference>
<protein>
    <recommendedName>
        <fullName evidence="2">COR domain-containing protein</fullName>
    </recommendedName>
</protein>
<keyword evidence="4" id="KW-1185">Reference proteome</keyword>
<evidence type="ECO:0000256" key="1">
    <source>
        <dbReference type="ARBA" id="ARBA00022737"/>
    </source>
</evidence>